<dbReference type="AlphaFoldDB" id="A0A261UDJ7"/>
<accession>A0A261UDJ7</accession>
<feature type="region of interest" description="Disordered" evidence="1">
    <location>
        <begin position="49"/>
        <end position="69"/>
    </location>
</feature>
<evidence type="ECO:0000313" key="3">
    <source>
        <dbReference type="Proteomes" id="UP000216885"/>
    </source>
</evidence>
<protein>
    <submittedName>
        <fullName evidence="2">Uncharacterized protein</fullName>
    </submittedName>
</protein>
<keyword evidence="3" id="KW-1185">Reference proteome</keyword>
<sequence>MSIQTLGRCGVVVCLVVLMAGCMSSRTTSRLFNKCTWDRDSCLYEGSYEPDEEEYAEEEARRLNKAQTR</sequence>
<evidence type="ECO:0000313" key="2">
    <source>
        <dbReference type="EMBL" id="OZI59310.1"/>
    </source>
</evidence>
<organism evidence="2 3">
    <name type="scientific">Bordetella genomosp. 4</name>
    <dbReference type="NCBI Taxonomy" id="463044"/>
    <lineage>
        <taxon>Bacteria</taxon>
        <taxon>Pseudomonadati</taxon>
        <taxon>Pseudomonadota</taxon>
        <taxon>Betaproteobacteria</taxon>
        <taxon>Burkholderiales</taxon>
        <taxon>Alcaligenaceae</taxon>
        <taxon>Bordetella</taxon>
    </lineage>
</organism>
<reference evidence="2 3" key="1">
    <citation type="submission" date="2017-05" db="EMBL/GenBank/DDBJ databases">
        <title>Complete and WGS of Bordetella genogroups.</title>
        <authorList>
            <person name="Spilker T."/>
            <person name="LiPuma J."/>
        </authorList>
    </citation>
    <scope>NUCLEOTIDE SEQUENCE [LARGE SCALE GENOMIC DNA]</scope>
    <source>
        <strain evidence="2 3">AU9919</strain>
    </source>
</reference>
<proteinExistence type="predicted"/>
<dbReference type="RefSeq" id="WP_141217654.1">
    <property type="nucleotide sequence ID" value="NZ_NEVO01000004.1"/>
</dbReference>
<dbReference type="Proteomes" id="UP000216885">
    <property type="component" value="Unassembled WGS sequence"/>
</dbReference>
<name>A0A261UDJ7_9BORD</name>
<comment type="caution">
    <text evidence="2">The sequence shown here is derived from an EMBL/GenBank/DDBJ whole genome shotgun (WGS) entry which is preliminary data.</text>
</comment>
<evidence type="ECO:0000256" key="1">
    <source>
        <dbReference type="SAM" id="MobiDB-lite"/>
    </source>
</evidence>
<dbReference type="EMBL" id="NEVQ01000008">
    <property type="protein sequence ID" value="OZI59310.1"/>
    <property type="molecule type" value="Genomic_DNA"/>
</dbReference>
<gene>
    <name evidence="2" type="ORF">CAL20_05900</name>
</gene>